<proteinExistence type="predicted"/>
<protein>
    <submittedName>
        <fullName evidence="1">Uncharacterized protein</fullName>
    </submittedName>
</protein>
<reference evidence="1" key="1">
    <citation type="submission" date="2023-08" db="EMBL/GenBank/DDBJ databases">
        <title>A de novo genome assembly of Solanum verrucosum Schlechtendal, a Mexican diploid species geographically isolated from the other diploid A-genome species in potato relatives.</title>
        <authorList>
            <person name="Hosaka K."/>
        </authorList>
    </citation>
    <scope>NUCLEOTIDE SEQUENCE</scope>
    <source>
        <tissue evidence="1">Young leaves</tissue>
    </source>
</reference>
<evidence type="ECO:0000313" key="1">
    <source>
        <dbReference type="EMBL" id="WMV49053.1"/>
    </source>
</evidence>
<dbReference type="Proteomes" id="UP001234989">
    <property type="component" value="Chromosome 10"/>
</dbReference>
<evidence type="ECO:0000313" key="2">
    <source>
        <dbReference type="Proteomes" id="UP001234989"/>
    </source>
</evidence>
<accession>A0AAF0ZTD7</accession>
<name>A0AAF0ZTD7_SOLVR</name>
<gene>
    <name evidence="1" type="ORF">MTR67_042438</name>
</gene>
<sequence length="14" mass="1733">MYLLHQIQIQTETD</sequence>
<keyword evidence="2" id="KW-1185">Reference proteome</keyword>
<organism evidence="1 2">
    <name type="scientific">Solanum verrucosum</name>
    <dbReference type="NCBI Taxonomy" id="315347"/>
    <lineage>
        <taxon>Eukaryota</taxon>
        <taxon>Viridiplantae</taxon>
        <taxon>Streptophyta</taxon>
        <taxon>Embryophyta</taxon>
        <taxon>Tracheophyta</taxon>
        <taxon>Spermatophyta</taxon>
        <taxon>Magnoliopsida</taxon>
        <taxon>eudicotyledons</taxon>
        <taxon>Gunneridae</taxon>
        <taxon>Pentapetalae</taxon>
        <taxon>asterids</taxon>
        <taxon>lamiids</taxon>
        <taxon>Solanales</taxon>
        <taxon>Solanaceae</taxon>
        <taxon>Solanoideae</taxon>
        <taxon>Solaneae</taxon>
        <taxon>Solanum</taxon>
    </lineage>
</organism>
<dbReference type="EMBL" id="CP133621">
    <property type="protein sequence ID" value="WMV49053.1"/>
    <property type="molecule type" value="Genomic_DNA"/>
</dbReference>